<dbReference type="RefSeq" id="WP_184158268.1">
    <property type="nucleotide sequence ID" value="NZ_JACHLC010000001.1"/>
</dbReference>
<comment type="caution">
    <text evidence="1">The sequence shown here is derived from an EMBL/GenBank/DDBJ whole genome shotgun (WGS) entry which is preliminary data.</text>
</comment>
<sequence length="66" mass="7648">MNIKTATVLKNAWGDKPCDHETLEKEYFNDMATGDYICTRCGEAFTKSERADKIKQEQEDKEKSQE</sequence>
<dbReference type="Proteomes" id="UP000589738">
    <property type="component" value="Unassembled WGS sequence"/>
</dbReference>
<dbReference type="EMBL" id="JACHLC010000001">
    <property type="protein sequence ID" value="MBB6370770.1"/>
    <property type="molecule type" value="Genomic_DNA"/>
</dbReference>
<keyword evidence="2" id="KW-1185">Reference proteome</keyword>
<organism evidence="1 2">
    <name type="scientific">Chryseobacterium shigense</name>
    <dbReference type="NCBI Taxonomy" id="297244"/>
    <lineage>
        <taxon>Bacteria</taxon>
        <taxon>Pseudomonadati</taxon>
        <taxon>Bacteroidota</taxon>
        <taxon>Flavobacteriia</taxon>
        <taxon>Flavobacteriales</taxon>
        <taxon>Weeksellaceae</taxon>
        <taxon>Chryseobacterium group</taxon>
        <taxon>Chryseobacterium</taxon>
    </lineage>
</organism>
<proteinExistence type="predicted"/>
<gene>
    <name evidence="1" type="ORF">HNP36_001823</name>
</gene>
<reference evidence="1 2" key="1">
    <citation type="submission" date="2020-08" db="EMBL/GenBank/DDBJ databases">
        <title>Functional genomics of gut bacteria from endangered species of beetles.</title>
        <authorList>
            <person name="Carlos-Shanley C."/>
        </authorList>
    </citation>
    <scope>NUCLEOTIDE SEQUENCE [LARGE SCALE GENOMIC DNA]</scope>
    <source>
        <strain evidence="1 2">S00136</strain>
    </source>
</reference>
<evidence type="ECO:0000313" key="2">
    <source>
        <dbReference type="Proteomes" id="UP000589738"/>
    </source>
</evidence>
<dbReference type="AlphaFoldDB" id="A0A841NBM4"/>
<evidence type="ECO:0000313" key="1">
    <source>
        <dbReference type="EMBL" id="MBB6370770.1"/>
    </source>
</evidence>
<name>A0A841NBM4_9FLAO</name>
<protein>
    <submittedName>
        <fullName evidence="1">Uncharacterized protein</fullName>
    </submittedName>
</protein>
<accession>A0A841NBM4</accession>